<feature type="region of interest" description="Disordered" evidence="1">
    <location>
        <begin position="1"/>
        <end position="118"/>
    </location>
</feature>
<dbReference type="EMBL" id="JAIXMP010000016">
    <property type="protein sequence ID" value="KAI9260610.1"/>
    <property type="molecule type" value="Genomic_DNA"/>
</dbReference>
<gene>
    <name evidence="2" type="ORF">BDA99DRAFT_86741</name>
</gene>
<protein>
    <submittedName>
        <fullName evidence="2">Uncharacterized protein</fullName>
    </submittedName>
</protein>
<comment type="caution">
    <text evidence="2">The sequence shown here is derived from an EMBL/GenBank/DDBJ whole genome shotgun (WGS) entry which is preliminary data.</text>
</comment>
<dbReference type="AlphaFoldDB" id="A0AAD5JYJ6"/>
<reference evidence="2" key="2">
    <citation type="submission" date="2023-02" db="EMBL/GenBank/DDBJ databases">
        <authorList>
            <consortium name="DOE Joint Genome Institute"/>
            <person name="Mondo S.J."/>
            <person name="Chang Y."/>
            <person name="Wang Y."/>
            <person name="Ahrendt S."/>
            <person name="Andreopoulos W."/>
            <person name="Barry K."/>
            <person name="Beard J."/>
            <person name="Benny G.L."/>
            <person name="Blankenship S."/>
            <person name="Bonito G."/>
            <person name="Cuomo C."/>
            <person name="Desiro A."/>
            <person name="Gervers K.A."/>
            <person name="Hundley H."/>
            <person name="Kuo A."/>
            <person name="LaButti K."/>
            <person name="Lang B.F."/>
            <person name="Lipzen A."/>
            <person name="O'Donnell K."/>
            <person name="Pangilinan J."/>
            <person name="Reynolds N."/>
            <person name="Sandor L."/>
            <person name="Smith M.W."/>
            <person name="Tsang A."/>
            <person name="Grigoriev I.V."/>
            <person name="Stajich J.E."/>
            <person name="Spatafora J.W."/>
        </authorList>
    </citation>
    <scope>NUCLEOTIDE SEQUENCE</scope>
    <source>
        <strain evidence="2">RSA 2281</strain>
    </source>
</reference>
<proteinExistence type="predicted"/>
<evidence type="ECO:0000313" key="3">
    <source>
        <dbReference type="Proteomes" id="UP001209540"/>
    </source>
</evidence>
<feature type="compositionally biased region" description="Low complexity" evidence="1">
    <location>
        <begin position="9"/>
        <end position="29"/>
    </location>
</feature>
<organism evidence="2 3">
    <name type="scientific">Phascolomyces articulosus</name>
    <dbReference type="NCBI Taxonomy" id="60185"/>
    <lineage>
        <taxon>Eukaryota</taxon>
        <taxon>Fungi</taxon>
        <taxon>Fungi incertae sedis</taxon>
        <taxon>Mucoromycota</taxon>
        <taxon>Mucoromycotina</taxon>
        <taxon>Mucoromycetes</taxon>
        <taxon>Mucorales</taxon>
        <taxon>Lichtheimiaceae</taxon>
        <taxon>Phascolomyces</taxon>
    </lineage>
</organism>
<evidence type="ECO:0000313" key="2">
    <source>
        <dbReference type="EMBL" id="KAI9260610.1"/>
    </source>
</evidence>
<keyword evidence="3" id="KW-1185">Reference proteome</keyword>
<feature type="compositionally biased region" description="Polar residues" evidence="1">
    <location>
        <begin position="82"/>
        <end position="91"/>
    </location>
</feature>
<sequence>MSDASSPPQLIQEQQQQRIDTTTPTTTTTYLDASFPSIQHMSLPPLVYKDLPSRRHQQQRYQPYPSSHHHHHQQQQQNNHHSPFTSTSSYRQEQQLQQQEPKNKPATNNKVKEPDKLDLFNDIPEPSVWFSSPSYLSSSVEPSFRETICDDDTIFSEFAQLTADSSTSSPTISCFDESFSPDESCDDDDFVLFP</sequence>
<reference evidence="2" key="1">
    <citation type="journal article" date="2022" name="IScience">
        <title>Evolution of zygomycete secretomes and the origins of terrestrial fungal ecologies.</title>
        <authorList>
            <person name="Chang Y."/>
            <person name="Wang Y."/>
            <person name="Mondo S."/>
            <person name="Ahrendt S."/>
            <person name="Andreopoulos W."/>
            <person name="Barry K."/>
            <person name="Beard J."/>
            <person name="Benny G.L."/>
            <person name="Blankenship S."/>
            <person name="Bonito G."/>
            <person name="Cuomo C."/>
            <person name="Desiro A."/>
            <person name="Gervers K.A."/>
            <person name="Hundley H."/>
            <person name="Kuo A."/>
            <person name="LaButti K."/>
            <person name="Lang B.F."/>
            <person name="Lipzen A."/>
            <person name="O'Donnell K."/>
            <person name="Pangilinan J."/>
            <person name="Reynolds N."/>
            <person name="Sandor L."/>
            <person name="Smith M.E."/>
            <person name="Tsang A."/>
            <person name="Grigoriev I.V."/>
            <person name="Stajich J.E."/>
            <person name="Spatafora J.W."/>
        </authorList>
    </citation>
    <scope>NUCLEOTIDE SEQUENCE</scope>
    <source>
        <strain evidence="2">RSA 2281</strain>
    </source>
</reference>
<evidence type="ECO:0000256" key="1">
    <source>
        <dbReference type="SAM" id="MobiDB-lite"/>
    </source>
</evidence>
<accession>A0AAD5JYJ6</accession>
<name>A0AAD5JYJ6_9FUNG</name>
<dbReference type="Proteomes" id="UP001209540">
    <property type="component" value="Unassembled WGS sequence"/>
</dbReference>